<keyword evidence="3" id="KW-1185">Reference proteome</keyword>
<dbReference type="Proteomes" id="UP000604825">
    <property type="component" value="Unassembled WGS sequence"/>
</dbReference>
<comment type="caution">
    <text evidence="2">The sequence shown here is derived from an EMBL/GenBank/DDBJ whole genome shotgun (WGS) entry which is preliminary data.</text>
</comment>
<accession>A0A811MYY9</accession>
<name>A0A811MYY9_9POAL</name>
<dbReference type="EMBL" id="CAJGYO010000002">
    <property type="protein sequence ID" value="CAD6213329.1"/>
    <property type="molecule type" value="Genomic_DNA"/>
</dbReference>
<dbReference type="Pfam" id="PF02519">
    <property type="entry name" value="Auxin_inducible"/>
    <property type="match status" value="1"/>
</dbReference>
<sequence>MAAVWKKPVNGSPRSAAAPSRRQALLAALLPGDGDHGRTPRGYVPVVLVGDDEEGSEERIMVHVEMLKEPCMAAVLEMAAQQFGYAQPGVLRIPCGVDRFQQMVGAACEAT</sequence>
<protein>
    <submittedName>
        <fullName evidence="2">Uncharacterized protein</fullName>
    </submittedName>
</protein>
<dbReference type="InterPro" id="IPR003676">
    <property type="entry name" value="SAUR_fam"/>
</dbReference>
<gene>
    <name evidence="2" type="ORF">NCGR_LOCUS8946</name>
</gene>
<evidence type="ECO:0000256" key="1">
    <source>
        <dbReference type="ARBA" id="ARBA00006974"/>
    </source>
</evidence>
<dbReference type="PANTHER" id="PTHR31374:SF413">
    <property type="entry name" value="AUXIN RESPONSIVE PROTEIN"/>
    <property type="match status" value="1"/>
</dbReference>
<organism evidence="2 3">
    <name type="scientific">Miscanthus lutarioriparius</name>
    <dbReference type="NCBI Taxonomy" id="422564"/>
    <lineage>
        <taxon>Eukaryota</taxon>
        <taxon>Viridiplantae</taxon>
        <taxon>Streptophyta</taxon>
        <taxon>Embryophyta</taxon>
        <taxon>Tracheophyta</taxon>
        <taxon>Spermatophyta</taxon>
        <taxon>Magnoliopsida</taxon>
        <taxon>Liliopsida</taxon>
        <taxon>Poales</taxon>
        <taxon>Poaceae</taxon>
        <taxon>PACMAD clade</taxon>
        <taxon>Panicoideae</taxon>
        <taxon>Andropogonodae</taxon>
        <taxon>Andropogoneae</taxon>
        <taxon>Saccharinae</taxon>
        <taxon>Miscanthus</taxon>
    </lineage>
</organism>
<proteinExistence type="inferred from homology"/>
<dbReference type="OrthoDB" id="838391at2759"/>
<dbReference type="GO" id="GO:0009733">
    <property type="term" value="P:response to auxin"/>
    <property type="evidence" value="ECO:0007669"/>
    <property type="project" value="InterPro"/>
</dbReference>
<dbReference type="PANTHER" id="PTHR31374">
    <property type="entry name" value="AUXIN-INDUCED PROTEIN-LIKE-RELATED"/>
    <property type="match status" value="1"/>
</dbReference>
<evidence type="ECO:0000313" key="3">
    <source>
        <dbReference type="Proteomes" id="UP000604825"/>
    </source>
</evidence>
<evidence type="ECO:0000313" key="2">
    <source>
        <dbReference type="EMBL" id="CAD6213329.1"/>
    </source>
</evidence>
<dbReference type="AlphaFoldDB" id="A0A811MYY9"/>
<comment type="similarity">
    <text evidence="1">Belongs to the ARG7 family.</text>
</comment>
<reference evidence="2" key="1">
    <citation type="submission" date="2020-10" db="EMBL/GenBank/DDBJ databases">
        <authorList>
            <person name="Han B."/>
            <person name="Lu T."/>
            <person name="Zhao Q."/>
            <person name="Huang X."/>
            <person name="Zhao Y."/>
        </authorList>
    </citation>
    <scope>NUCLEOTIDE SEQUENCE</scope>
</reference>